<evidence type="ECO:0000313" key="1">
    <source>
        <dbReference type="EMBL" id="KAF2665383.1"/>
    </source>
</evidence>
<organism evidence="1 2">
    <name type="scientific">Microthyrium microscopicum</name>
    <dbReference type="NCBI Taxonomy" id="703497"/>
    <lineage>
        <taxon>Eukaryota</taxon>
        <taxon>Fungi</taxon>
        <taxon>Dikarya</taxon>
        <taxon>Ascomycota</taxon>
        <taxon>Pezizomycotina</taxon>
        <taxon>Dothideomycetes</taxon>
        <taxon>Dothideomycetes incertae sedis</taxon>
        <taxon>Microthyriales</taxon>
        <taxon>Microthyriaceae</taxon>
        <taxon>Microthyrium</taxon>
    </lineage>
</organism>
<evidence type="ECO:0000313" key="2">
    <source>
        <dbReference type="Proteomes" id="UP000799302"/>
    </source>
</evidence>
<accession>A0A6A6U289</accession>
<protein>
    <recommendedName>
        <fullName evidence="3">F-box domain-containing protein</fullName>
    </recommendedName>
</protein>
<keyword evidence="2" id="KW-1185">Reference proteome</keyword>
<proteinExistence type="predicted"/>
<dbReference type="Proteomes" id="UP000799302">
    <property type="component" value="Unassembled WGS sequence"/>
</dbReference>
<evidence type="ECO:0008006" key="3">
    <source>
        <dbReference type="Google" id="ProtNLM"/>
    </source>
</evidence>
<dbReference type="EMBL" id="MU004240">
    <property type="protein sequence ID" value="KAF2665383.1"/>
    <property type="molecule type" value="Genomic_DNA"/>
</dbReference>
<reference evidence="1" key="1">
    <citation type="journal article" date="2020" name="Stud. Mycol.">
        <title>101 Dothideomycetes genomes: a test case for predicting lifestyles and emergence of pathogens.</title>
        <authorList>
            <person name="Haridas S."/>
            <person name="Albert R."/>
            <person name="Binder M."/>
            <person name="Bloem J."/>
            <person name="Labutti K."/>
            <person name="Salamov A."/>
            <person name="Andreopoulos B."/>
            <person name="Baker S."/>
            <person name="Barry K."/>
            <person name="Bills G."/>
            <person name="Bluhm B."/>
            <person name="Cannon C."/>
            <person name="Castanera R."/>
            <person name="Culley D."/>
            <person name="Daum C."/>
            <person name="Ezra D."/>
            <person name="Gonzalez J."/>
            <person name="Henrissat B."/>
            <person name="Kuo A."/>
            <person name="Liang C."/>
            <person name="Lipzen A."/>
            <person name="Lutzoni F."/>
            <person name="Magnuson J."/>
            <person name="Mondo S."/>
            <person name="Nolan M."/>
            <person name="Ohm R."/>
            <person name="Pangilinan J."/>
            <person name="Park H.-J."/>
            <person name="Ramirez L."/>
            <person name="Alfaro M."/>
            <person name="Sun H."/>
            <person name="Tritt A."/>
            <person name="Yoshinaga Y."/>
            <person name="Zwiers L.-H."/>
            <person name="Turgeon B."/>
            <person name="Goodwin S."/>
            <person name="Spatafora J."/>
            <person name="Crous P."/>
            <person name="Grigoriev I."/>
        </authorList>
    </citation>
    <scope>NUCLEOTIDE SEQUENCE</scope>
    <source>
        <strain evidence="1">CBS 115976</strain>
    </source>
</reference>
<gene>
    <name evidence="1" type="ORF">BT63DRAFT_63417</name>
</gene>
<dbReference type="CDD" id="cd09917">
    <property type="entry name" value="F-box_SF"/>
    <property type="match status" value="1"/>
</dbReference>
<dbReference type="OrthoDB" id="5410873at2759"/>
<sequence>MGRNLIQLPVEIIQQIGENVLHRDRCKLSSTCSLFSNILEPFVFRAVRIENRAQDAKAIRSVLQKYGKHIRRLSFHGTASILIYDEGYDESEEDQNRLRAIESVKNEPFPDDVLLQLADASTLLPVLEEISINFNCNVVPEDSWDNFWEAYAFTYPGYSNIQSLYTLFLPFYKTISSLRNISVLTIHDLFPGDIDVWATEEMIEFLHPLKKVELCMYGNGHQPDYSDPYVELCEAVGERLLRNLTSTTTFSLGTSRRYNYLGGVETQVFPTSPPLKPGYMSALRNLELVSYFIGIKGEVRNFLVAHSGVLEKVVLHNCHAIHVGPDWTDGKWLGWEDLFDSLANTDPVLSTFEIKNDTLPLWDSAQAWQHDSGNPSTMTRAQTSRRRRYFSYRYVSEDGNKLAQDKNFRESRFEEGGDQRAYDNLMDIVEINALRKKLSREAVYKHT</sequence>
<dbReference type="AlphaFoldDB" id="A0A6A6U289"/>
<name>A0A6A6U289_9PEZI</name>